<dbReference type="OrthoDB" id="7181414at2"/>
<comment type="caution">
    <text evidence="3">The sequence shown here is derived from an EMBL/GenBank/DDBJ whole genome shotgun (WGS) entry which is preliminary data.</text>
</comment>
<protein>
    <submittedName>
        <fullName evidence="3">Metal-dependent hydrolase</fullName>
    </submittedName>
</protein>
<dbReference type="InterPro" id="IPR036691">
    <property type="entry name" value="Endo/exonu/phosph_ase_sf"/>
</dbReference>
<evidence type="ECO:0000313" key="4">
    <source>
        <dbReference type="Proteomes" id="UP000197097"/>
    </source>
</evidence>
<dbReference type="RefSeq" id="WP_088472564.1">
    <property type="nucleotide sequence ID" value="NZ_NISJ01000004.1"/>
</dbReference>
<dbReference type="InterPro" id="IPR038772">
    <property type="entry name" value="Sph/SMPD2-like"/>
</dbReference>
<dbReference type="SUPFAM" id="SSF56219">
    <property type="entry name" value="DNase I-like"/>
    <property type="match status" value="1"/>
</dbReference>
<dbReference type="PANTHER" id="PTHR16320:SF23">
    <property type="entry name" value="SPHINGOMYELINASE C 1"/>
    <property type="match status" value="1"/>
</dbReference>
<reference evidence="3 4" key="1">
    <citation type="journal article" date="2002" name="Int. J. Syst. Evol. Microbiol.">
        <title>Sphingopyxis witflariensis sp. nov., isolated from activated sludge.</title>
        <authorList>
            <person name="Kampfer P."/>
            <person name="Witzenberger R."/>
            <person name="Denner E.B."/>
            <person name="Busse H.J."/>
            <person name="Neef A."/>
        </authorList>
    </citation>
    <scope>NUCLEOTIDE SEQUENCE [LARGE SCALE GENOMIC DNA]</scope>
    <source>
        <strain evidence="3 4">DSM 14551</strain>
    </source>
</reference>
<keyword evidence="3" id="KW-0378">Hydrolase</keyword>
<organism evidence="3 4">
    <name type="scientific">Sphingopyxis witflariensis</name>
    <dbReference type="NCBI Taxonomy" id="173675"/>
    <lineage>
        <taxon>Bacteria</taxon>
        <taxon>Pseudomonadati</taxon>
        <taxon>Pseudomonadota</taxon>
        <taxon>Alphaproteobacteria</taxon>
        <taxon>Sphingomonadales</taxon>
        <taxon>Sphingomonadaceae</taxon>
        <taxon>Sphingopyxis</taxon>
    </lineage>
</organism>
<feature type="domain" description="Endonuclease/exonuclease/phosphatase" evidence="2">
    <location>
        <begin position="45"/>
        <end position="248"/>
    </location>
</feature>
<evidence type="ECO:0000259" key="2">
    <source>
        <dbReference type="Pfam" id="PF03372"/>
    </source>
</evidence>
<accession>A0A246JYE8</accession>
<dbReference type="GO" id="GO:0004767">
    <property type="term" value="F:sphingomyelin phosphodiesterase activity"/>
    <property type="evidence" value="ECO:0007669"/>
    <property type="project" value="InterPro"/>
</dbReference>
<dbReference type="Proteomes" id="UP000197097">
    <property type="component" value="Unassembled WGS sequence"/>
</dbReference>
<dbReference type="Pfam" id="PF03372">
    <property type="entry name" value="Exo_endo_phos"/>
    <property type="match status" value="1"/>
</dbReference>
<evidence type="ECO:0000256" key="1">
    <source>
        <dbReference type="SAM" id="MobiDB-lite"/>
    </source>
</evidence>
<dbReference type="Gene3D" id="3.60.10.10">
    <property type="entry name" value="Endonuclease/exonuclease/phosphatase"/>
    <property type="match status" value="1"/>
</dbReference>
<dbReference type="PANTHER" id="PTHR16320">
    <property type="entry name" value="SPHINGOMYELINASE FAMILY MEMBER"/>
    <property type="match status" value="1"/>
</dbReference>
<dbReference type="InterPro" id="IPR005135">
    <property type="entry name" value="Endo/exonuclease/phosphatase"/>
</dbReference>
<feature type="region of interest" description="Disordered" evidence="1">
    <location>
        <begin position="105"/>
        <end position="127"/>
    </location>
</feature>
<sequence length="344" mass="36603">MIAIAALALTACGPKPPLRVMACDAAPAVPVTVSGEAATATLTVLTYNLEGLGWPARKGRARELKAIGERLAAMHGEGTAPDVILFQEMFSSAAKRAVAASGYPAIAPGPRRTTPPSLSGQDKIPGKAKPLKGEAGIRLLGGGLAIASRYPIVDTALDAYGLRACAGLDCLANKGVMLARIAMPGVPTPVDIYNTHMNSRGASGVSEARNREAHARQAVAASEFIARTQDLAFPLIFGGDFNMRHSEPRWEEFSRYHPLTLVHEVCVDPGAGCDVKMSWDGDAPWMDTQDLQFFADGERLTVRPIKVEAMFDGGPRGPQLSDHDGFLVTYELRWPTAMQAKPGC</sequence>
<proteinExistence type="predicted"/>
<dbReference type="AlphaFoldDB" id="A0A246JYE8"/>
<gene>
    <name evidence="3" type="ORF">CDQ91_10015</name>
</gene>
<evidence type="ECO:0000313" key="3">
    <source>
        <dbReference type="EMBL" id="OWQ97950.1"/>
    </source>
</evidence>
<keyword evidence="4" id="KW-1185">Reference proteome</keyword>
<dbReference type="EMBL" id="NISJ01000004">
    <property type="protein sequence ID" value="OWQ97950.1"/>
    <property type="molecule type" value="Genomic_DNA"/>
</dbReference>
<name>A0A246JYE8_9SPHN</name>